<evidence type="ECO:0000256" key="2">
    <source>
        <dbReference type="SAM" id="MobiDB-lite"/>
    </source>
</evidence>
<dbReference type="RefSeq" id="WP_186958194.1">
    <property type="nucleotide sequence ID" value="NZ_JACOOI010000002.1"/>
</dbReference>
<feature type="compositionally biased region" description="Polar residues" evidence="2">
    <location>
        <begin position="533"/>
        <end position="544"/>
    </location>
</feature>
<comment type="caution">
    <text evidence="3">The sequence shown here is derived from an EMBL/GenBank/DDBJ whole genome shotgun (WGS) entry which is preliminary data.</text>
</comment>
<proteinExistence type="predicted"/>
<dbReference type="Proteomes" id="UP000644010">
    <property type="component" value="Unassembled WGS sequence"/>
</dbReference>
<feature type="coiled-coil region" evidence="1">
    <location>
        <begin position="593"/>
        <end position="620"/>
    </location>
</feature>
<feature type="region of interest" description="Disordered" evidence="2">
    <location>
        <begin position="525"/>
        <end position="544"/>
    </location>
</feature>
<gene>
    <name evidence="3" type="ORF">H8S77_02725</name>
</gene>
<name>A0ABR7DWB3_9BACT</name>
<organism evidence="3 4">
    <name type="scientific">Parabacteroides segnis</name>
    <dbReference type="NCBI Taxonomy" id="2763058"/>
    <lineage>
        <taxon>Bacteria</taxon>
        <taxon>Pseudomonadati</taxon>
        <taxon>Bacteroidota</taxon>
        <taxon>Bacteroidia</taxon>
        <taxon>Bacteroidales</taxon>
        <taxon>Tannerellaceae</taxon>
        <taxon>Parabacteroides</taxon>
    </lineage>
</organism>
<evidence type="ECO:0000256" key="1">
    <source>
        <dbReference type="SAM" id="Coils"/>
    </source>
</evidence>
<keyword evidence="4" id="KW-1185">Reference proteome</keyword>
<reference evidence="3 4" key="1">
    <citation type="submission" date="2020-08" db="EMBL/GenBank/DDBJ databases">
        <title>Genome public.</title>
        <authorList>
            <person name="Liu C."/>
            <person name="Sun Q."/>
        </authorList>
    </citation>
    <scope>NUCLEOTIDE SEQUENCE [LARGE SCALE GENOMIC DNA]</scope>
    <source>
        <strain evidence="3 4">BX2</strain>
    </source>
</reference>
<sequence length="795" mass="93314">MISQSFVNHYNLDNSDLNLIINIMCHPKKEDARRFLCVINDAMDYYMSRTDDEVRYPLLYIPASEHWAQEVCIEFVTLKLSLLYNSLIQERLKLEIGVRNTVFIPEDCTGGSKKHKQLLANFRYSKQVYNQIKDLSIPKETHRKNLIICKPFNCSTPENPYLDNYCGNEKSICDRHFTVTRADIDVDKLDKPIKKDKGNSCKIENMFVFLSRSTDGRFSDAYSFQKPRIERLNKLEAGIRNVFYFYFSTKPFKLQRLLMWKLKNATDILHEDIKDMKDFISLSAEESDYIFGRMHKQTNCIIESNELDEFKSLADDALEACEYNVQARNNLAICYDKHSQELFKSQYGNIIDDIDAQYFDVFLKNIRDTWENKIFPTVMSFMDGQTNACLILDYFMSDEYKTHLVSLFEIYNIQADITTFNSLKYKCVDGKYLSNNTSNKIIVLSYQGHYVGRPYNHYPNSFDPICLGEGQELLNVLNNFIFDPYYAVQNYEYHKTLRNVLSSDYRKNYVKCTIPLPLRPIRKIEDSGDRTTSHSGSYNPNQSYQKYRVSTSGGATIKLIESDYVISKEKNKFCSIQVISVSELNSLMQESDHDVLICSLSELQEKLEEILEKSKDEIKKDELYIRQDSRYALSEEEMFSESELWQILLRRQVEQKGSTRVYAELMEKIPYSEQIKMYSFERWYAPNDDMILPRSRMMQDAIFEYLSIAKPYDKIVRRKKAQKGTMTERKNSMLRTFLCNNLFSEDFIKSFERLSDGIKDMLGIDNSGDLEALIDLLKKEIKYVEIKSISKYDKN</sequence>
<protein>
    <submittedName>
        <fullName evidence="3">Uncharacterized protein</fullName>
    </submittedName>
</protein>
<keyword evidence="1" id="KW-0175">Coiled coil</keyword>
<evidence type="ECO:0000313" key="4">
    <source>
        <dbReference type="Proteomes" id="UP000644010"/>
    </source>
</evidence>
<accession>A0ABR7DWB3</accession>
<dbReference type="EMBL" id="JACOOI010000002">
    <property type="protein sequence ID" value="MBC5641806.1"/>
    <property type="molecule type" value="Genomic_DNA"/>
</dbReference>
<evidence type="ECO:0000313" key="3">
    <source>
        <dbReference type="EMBL" id="MBC5641806.1"/>
    </source>
</evidence>